<sequence length="263" mass="28741">MAKGKKKNESRLVYIPFVALIIVIVIFFAIGFRSSSPTVSAESAFTNIVKVSSVDYAPNGTTQVYFISWYGCPYGATLSWPLYLALTHYGNVSVEPHLSLAEPDLGGAIPGLLFENFQPNSSVQFHFYYIYNQYLNATPSGQPLNGEAIQIGLQELQTSAPNWVFNLVKEYQLNKTTVLYNNNQLPIALGSPIPHLVTTLIVTGPGGTWILLGYPKSLPPSQVISISHDPSQILSEIKSGNVPSPIEATSQTIYQVIQKASES</sequence>
<dbReference type="AlphaFoldDB" id="F4G1V5"/>
<evidence type="ECO:0000313" key="3">
    <source>
        <dbReference type="Proteomes" id="UP000007812"/>
    </source>
</evidence>
<keyword evidence="1" id="KW-1133">Transmembrane helix</keyword>
<dbReference type="Proteomes" id="UP000007812">
    <property type="component" value="Chromosome"/>
</dbReference>
<gene>
    <name evidence="2" type="ordered locus">Mcup_0739</name>
</gene>
<protein>
    <recommendedName>
        <fullName evidence="4">DUF929 domain-containing protein</fullName>
    </recommendedName>
</protein>
<keyword evidence="1" id="KW-0812">Transmembrane</keyword>
<evidence type="ECO:0000256" key="1">
    <source>
        <dbReference type="SAM" id="Phobius"/>
    </source>
</evidence>
<name>F4G1V5_METCR</name>
<dbReference type="HOGENOM" id="CLU_090239_0_0_2"/>
<dbReference type="EMBL" id="CP002656">
    <property type="protein sequence ID" value="AEB94844.1"/>
    <property type="molecule type" value="Genomic_DNA"/>
</dbReference>
<keyword evidence="3" id="KW-1185">Reference proteome</keyword>
<dbReference type="eggNOG" id="arCOG03844">
    <property type="taxonomic scope" value="Archaea"/>
</dbReference>
<dbReference type="InterPro" id="IPR009272">
    <property type="entry name" value="DUF929"/>
</dbReference>
<dbReference type="KEGG" id="mcn:Mcup_0739"/>
<dbReference type="PATRIC" id="fig|1006006.8.peg.738"/>
<evidence type="ECO:0008006" key="4">
    <source>
        <dbReference type="Google" id="ProtNLM"/>
    </source>
</evidence>
<dbReference type="Pfam" id="PF06053">
    <property type="entry name" value="DUF929"/>
    <property type="match status" value="1"/>
</dbReference>
<keyword evidence="1" id="KW-0472">Membrane</keyword>
<reference evidence="2 3" key="1">
    <citation type="journal article" date="2011" name="J. Bacteriol.">
        <title>Complete genome sequence of Metallosphaera cuprina, a metal sulfide-oxidizing archaeon from a hot spring.</title>
        <authorList>
            <person name="Liu L.J."/>
            <person name="You X.Y."/>
            <person name="Zheng H."/>
            <person name="Wang S."/>
            <person name="Jiang C.Y."/>
            <person name="Liu S.J."/>
        </authorList>
    </citation>
    <scope>NUCLEOTIDE SEQUENCE [LARGE SCALE GENOMIC DNA]</scope>
    <source>
        <strain evidence="2 3">Ar-4</strain>
    </source>
</reference>
<evidence type="ECO:0000313" key="2">
    <source>
        <dbReference type="EMBL" id="AEB94844.1"/>
    </source>
</evidence>
<dbReference type="GeneID" id="10492930"/>
<proteinExistence type="predicted"/>
<organism evidence="2 3">
    <name type="scientific">Metallosphaera cuprina (strain Ar-4)</name>
    <dbReference type="NCBI Taxonomy" id="1006006"/>
    <lineage>
        <taxon>Archaea</taxon>
        <taxon>Thermoproteota</taxon>
        <taxon>Thermoprotei</taxon>
        <taxon>Sulfolobales</taxon>
        <taxon>Sulfolobaceae</taxon>
        <taxon>Metallosphaera</taxon>
    </lineage>
</organism>
<dbReference type="RefSeq" id="WP_013737342.1">
    <property type="nucleotide sequence ID" value="NC_015435.1"/>
</dbReference>
<accession>F4G1V5</accession>
<feature type="transmembrane region" description="Helical" evidence="1">
    <location>
        <begin position="12"/>
        <end position="32"/>
    </location>
</feature>